<accession>A0A844ZZU8</accession>
<dbReference type="EMBL" id="WTYH01000001">
    <property type="protein sequence ID" value="MXO93801.1"/>
    <property type="molecule type" value="Genomic_DNA"/>
</dbReference>
<sequence>MRPVLYGAIVAFVLGALAMWFVARSDALDGLLTLREDAEPAMTASRPPQRAVGTPAEPLPAPSASASTVATAAQTRRDVADVAQQQGGIDARVAALEQRLARLDIQAQSAASNTARAEALFIAFAARRVIERGEPLDYLADQLRLRFGEDRPRAVQTIIDASREPITLDQLLARFEGIAPTLDDAPGGEGVFTRLGRELSEVFIVRRETTASPIAQRRIERARAFLEAGRLEPAISEVRQLPNSAAALDWIGDAERYAGAQRALETLETVAVRDPRQLRDGRGEEIE</sequence>
<dbReference type="AlphaFoldDB" id="A0A844ZZU8"/>
<keyword evidence="3" id="KW-1185">Reference proteome</keyword>
<evidence type="ECO:0000256" key="1">
    <source>
        <dbReference type="SAM" id="MobiDB-lite"/>
    </source>
</evidence>
<dbReference type="OrthoDB" id="7432270at2"/>
<comment type="caution">
    <text evidence="2">The sequence shown here is derived from an EMBL/GenBank/DDBJ whole genome shotgun (WGS) entry which is preliminary data.</text>
</comment>
<dbReference type="Proteomes" id="UP000460626">
    <property type="component" value="Unassembled WGS sequence"/>
</dbReference>
<proteinExistence type="predicted"/>
<protein>
    <recommendedName>
        <fullName evidence="4">Inner membrane protein</fullName>
    </recommendedName>
</protein>
<evidence type="ECO:0000313" key="2">
    <source>
        <dbReference type="EMBL" id="MXO93801.1"/>
    </source>
</evidence>
<reference evidence="2 3" key="1">
    <citation type="submission" date="2019-12" db="EMBL/GenBank/DDBJ databases">
        <title>Genomic-based taxomic classification of the family Erythrobacteraceae.</title>
        <authorList>
            <person name="Xu L."/>
        </authorList>
    </citation>
    <scope>NUCLEOTIDE SEQUENCE [LARGE SCALE GENOMIC DNA]</scope>
    <source>
        <strain evidence="2 3">RC4-10-4</strain>
    </source>
</reference>
<name>A0A844ZZU8_9SPHN</name>
<evidence type="ECO:0008006" key="4">
    <source>
        <dbReference type="Google" id="ProtNLM"/>
    </source>
</evidence>
<feature type="region of interest" description="Disordered" evidence="1">
    <location>
        <begin position="40"/>
        <end position="65"/>
    </location>
</feature>
<gene>
    <name evidence="2" type="ORF">GRI62_09295</name>
</gene>
<evidence type="ECO:0000313" key="3">
    <source>
        <dbReference type="Proteomes" id="UP000460626"/>
    </source>
</evidence>
<organism evidence="2 3">
    <name type="scientific">Aurantiacibacter arachoides</name>
    <dbReference type="NCBI Taxonomy" id="1850444"/>
    <lineage>
        <taxon>Bacteria</taxon>
        <taxon>Pseudomonadati</taxon>
        <taxon>Pseudomonadota</taxon>
        <taxon>Alphaproteobacteria</taxon>
        <taxon>Sphingomonadales</taxon>
        <taxon>Erythrobacteraceae</taxon>
        <taxon>Aurantiacibacter</taxon>
    </lineage>
</organism>